<dbReference type="Proteomes" id="UP000305539">
    <property type="component" value="Unassembled WGS sequence"/>
</dbReference>
<evidence type="ECO:0000313" key="5">
    <source>
        <dbReference type="Proteomes" id="UP000305539"/>
    </source>
</evidence>
<evidence type="ECO:0000256" key="1">
    <source>
        <dbReference type="SAM" id="Coils"/>
    </source>
</evidence>
<dbReference type="InterPro" id="IPR014992">
    <property type="entry name" value="DUF1842"/>
</dbReference>
<feature type="domain" description="DUF1842" evidence="2">
    <location>
        <begin position="6"/>
        <end position="115"/>
    </location>
</feature>
<protein>
    <submittedName>
        <fullName evidence="4">DUF1842 domain-containing protein</fullName>
    </submittedName>
</protein>
<dbReference type="InterPro" id="IPR014994">
    <property type="entry name" value="DUF1843"/>
</dbReference>
<dbReference type="EMBL" id="SWJE01000002">
    <property type="protein sequence ID" value="TKC91598.1"/>
    <property type="molecule type" value="Genomic_DNA"/>
</dbReference>
<evidence type="ECO:0000259" key="2">
    <source>
        <dbReference type="Pfam" id="PF08896"/>
    </source>
</evidence>
<feature type="domain" description="DUF1843" evidence="3">
    <location>
        <begin position="139"/>
        <end position="190"/>
    </location>
</feature>
<dbReference type="RefSeq" id="WP_136892636.1">
    <property type="nucleotide sequence ID" value="NZ_SWJE01000002.1"/>
</dbReference>
<dbReference type="OrthoDB" id="7015832at2"/>
<reference evidence="4 5" key="1">
    <citation type="submission" date="2019-04" db="EMBL/GenBank/DDBJ databases">
        <title>Trinickia sp. 7GSK02, isolated from subtropical forest soil.</title>
        <authorList>
            <person name="Gao Z.-H."/>
            <person name="Qiu L.-H."/>
        </authorList>
    </citation>
    <scope>NUCLEOTIDE SEQUENCE [LARGE SCALE GENOMIC DNA]</scope>
    <source>
        <strain evidence="4 5">7GSK02</strain>
    </source>
</reference>
<sequence length="192" mass="21080">MSQPSLFHVTYSVATPVIGGPLLTLSLVVDTPNKKVNGIARITQTTNPPLEFRADVWGTFNTVQPVPAQELNILTLDGNPSGQYSQIAETFHFHGALHQWQSGQASYRYFDGHRWHAVENATVTLEKETLPTPPNHVVPMYAVSLQQSKATGNLSQMKQLAALAEQQLADTETIKAELDKLNAEIARLEGHA</sequence>
<name>A0A4U1ID97_9BURK</name>
<keyword evidence="5" id="KW-1185">Reference proteome</keyword>
<gene>
    <name evidence="4" type="ORF">FAZ69_03895</name>
</gene>
<feature type="coiled-coil region" evidence="1">
    <location>
        <begin position="154"/>
        <end position="191"/>
    </location>
</feature>
<accession>A0A4U1ID97</accession>
<proteinExistence type="predicted"/>
<comment type="caution">
    <text evidence="4">The sequence shown here is derived from an EMBL/GenBank/DDBJ whole genome shotgun (WGS) entry which is preliminary data.</text>
</comment>
<dbReference type="Pfam" id="PF08898">
    <property type="entry name" value="DUF1843"/>
    <property type="match status" value="1"/>
</dbReference>
<dbReference type="AlphaFoldDB" id="A0A4U1ID97"/>
<organism evidence="4 5">
    <name type="scientific">Trinickia terrae</name>
    <dbReference type="NCBI Taxonomy" id="2571161"/>
    <lineage>
        <taxon>Bacteria</taxon>
        <taxon>Pseudomonadati</taxon>
        <taxon>Pseudomonadota</taxon>
        <taxon>Betaproteobacteria</taxon>
        <taxon>Burkholderiales</taxon>
        <taxon>Burkholderiaceae</taxon>
        <taxon>Trinickia</taxon>
    </lineage>
</organism>
<keyword evidence="1" id="KW-0175">Coiled coil</keyword>
<evidence type="ECO:0000259" key="3">
    <source>
        <dbReference type="Pfam" id="PF08898"/>
    </source>
</evidence>
<dbReference type="Pfam" id="PF08896">
    <property type="entry name" value="DUF1842"/>
    <property type="match status" value="1"/>
</dbReference>
<evidence type="ECO:0000313" key="4">
    <source>
        <dbReference type="EMBL" id="TKC91598.1"/>
    </source>
</evidence>